<feature type="domain" description="L,D-TPase catalytic" evidence="11">
    <location>
        <begin position="3"/>
        <end position="110"/>
    </location>
</feature>
<dbReference type="PROSITE" id="PS52029">
    <property type="entry name" value="LD_TPASE"/>
    <property type="match status" value="1"/>
</dbReference>
<evidence type="ECO:0000256" key="2">
    <source>
        <dbReference type="ARBA" id="ARBA00005992"/>
    </source>
</evidence>
<evidence type="ECO:0000256" key="4">
    <source>
        <dbReference type="ARBA" id="ARBA00022679"/>
    </source>
</evidence>
<evidence type="ECO:0000259" key="11">
    <source>
        <dbReference type="PROSITE" id="PS52029"/>
    </source>
</evidence>
<feature type="active site" description="Nucleophile" evidence="9">
    <location>
        <position position="86"/>
    </location>
</feature>
<keyword evidence="5" id="KW-0378">Hydrolase</keyword>
<dbReference type="eggNOG" id="COG1376">
    <property type="taxonomic scope" value="Bacteria"/>
</dbReference>
<keyword evidence="3" id="KW-0328">Glycosyltransferase</keyword>
<dbReference type="GO" id="GO:0008360">
    <property type="term" value="P:regulation of cell shape"/>
    <property type="evidence" value="ECO:0007669"/>
    <property type="project" value="UniProtKB-UniRule"/>
</dbReference>
<dbReference type="KEGG" id="hor:Hore_21380"/>
<dbReference type="CDD" id="cd00118">
    <property type="entry name" value="LysM"/>
    <property type="match status" value="1"/>
</dbReference>
<dbReference type="PANTHER" id="PTHR30582">
    <property type="entry name" value="L,D-TRANSPEPTIDASE"/>
    <property type="match status" value="1"/>
</dbReference>
<dbReference type="OrthoDB" id="9787225at2"/>
<dbReference type="UniPathway" id="UPA00219"/>
<evidence type="ECO:0000256" key="1">
    <source>
        <dbReference type="ARBA" id="ARBA00004752"/>
    </source>
</evidence>
<dbReference type="InterPro" id="IPR036779">
    <property type="entry name" value="LysM_dom_sf"/>
</dbReference>
<organism evidence="12 13">
    <name type="scientific">Halothermothrix orenii (strain H 168 / OCM 544 / DSM 9562)</name>
    <dbReference type="NCBI Taxonomy" id="373903"/>
    <lineage>
        <taxon>Bacteria</taxon>
        <taxon>Bacillati</taxon>
        <taxon>Bacillota</taxon>
        <taxon>Clostridia</taxon>
        <taxon>Halanaerobiales</taxon>
        <taxon>Halothermotrichaceae</taxon>
        <taxon>Halothermothrix</taxon>
    </lineage>
</organism>
<keyword evidence="4" id="KW-0808">Transferase</keyword>
<evidence type="ECO:0000256" key="5">
    <source>
        <dbReference type="ARBA" id="ARBA00022801"/>
    </source>
</evidence>
<dbReference type="CDD" id="cd16913">
    <property type="entry name" value="YkuD_like"/>
    <property type="match status" value="1"/>
</dbReference>
<feature type="active site" description="Proton donor/acceptor" evidence="9">
    <location>
        <position position="70"/>
    </location>
</feature>
<evidence type="ECO:0000313" key="12">
    <source>
        <dbReference type="EMBL" id="ACL70883.1"/>
    </source>
</evidence>
<dbReference type="GO" id="GO:0071972">
    <property type="term" value="F:peptidoglycan L,D-transpeptidase activity"/>
    <property type="evidence" value="ECO:0007669"/>
    <property type="project" value="TreeGrafter"/>
</dbReference>
<dbReference type="GO" id="GO:0005576">
    <property type="term" value="C:extracellular region"/>
    <property type="evidence" value="ECO:0007669"/>
    <property type="project" value="TreeGrafter"/>
</dbReference>
<dbReference type="InterPro" id="IPR050979">
    <property type="entry name" value="LD-transpeptidase"/>
</dbReference>
<dbReference type="CAZy" id="CBM50">
    <property type="family name" value="Carbohydrate-Binding Module Family 50"/>
</dbReference>
<dbReference type="Gene3D" id="3.10.350.10">
    <property type="entry name" value="LysM domain"/>
    <property type="match status" value="1"/>
</dbReference>
<dbReference type="Pfam" id="PF03734">
    <property type="entry name" value="YkuD"/>
    <property type="match status" value="1"/>
</dbReference>
<evidence type="ECO:0000313" key="13">
    <source>
        <dbReference type="Proteomes" id="UP000000719"/>
    </source>
</evidence>
<comment type="similarity">
    <text evidence="2">Belongs to the YkuD family.</text>
</comment>
<dbReference type="eggNOG" id="COG1388">
    <property type="taxonomic scope" value="Bacteria"/>
</dbReference>
<dbReference type="PANTHER" id="PTHR30582:SF24">
    <property type="entry name" value="L,D-TRANSPEPTIDASE ERFK_SRFK-RELATED"/>
    <property type="match status" value="1"/>
</dbReference>
<dbReference type="GO" id="GO:0071555">
    <property type="term" value="P:cell wall organization"/>
    <property type="evidence" value="ECO:0007669"/>
    <property type="project" value="UniProtKB-UniRule"/>
</dbReference>
<keyword evidence="6 9" id="KW-0133">Cell shape</keyword>
<gene>
    <name evidence="12" type="ordered locus">Hore_21380</name>
</gene>
<dbReference type="Gene3D" id="2.40.440.10">
    <property type="entry name" value="L,D-transpeptidase catalytic domain-like"/>
    <property type="match status" value="1"/>
</dbReference>
<evidence type="ECO:0000256" key="7">
    <source>
        <dbReference type="ARBA" id="ARBA00022984"/>
    </source>
</evidence>
<dbReference type="Proteomes" id="UP000000719">
    <property type="component" value="Chromosome"/>
</dbReference>
<dbReference type="InterPro" id="IPR038063">
    <property type="entry name" value="Transpep_catalytic_dom"/>
</dbReference>
<evidence type="ECO:0000256" key="3">
    <source>
        <dbReference type="ARBA" id="ARBA00022676"/>
    </source>
</evidence>
<protein>
    <submittedName>
        <fullName evidence="12">ErfK/YbiS/YcfS/YnhG family protein</fullName>
    </submittedName>
</protein>
<dbReference type="SUPFAM" id="SSF54106">
    <property type="entry name" value="LysM domain"/>
    <property type="match status" value="1"/>
</dbReference>
<sequence>MAYQIYIELNTRRLILKNNGSIIATYPVAIGKPSTPTPVGDFKVLNKIKNPGGVLGTRWLQFTWQQHGIHGTNKPWLIGQAVSNGCVRMYNRDVEELYDYVSVGTPVIIRKNFSFISPPGTGNSREHSNTNRSYFIYTVKRGDSLWKIAHRYNVTVDRLKKYNNLNNNLIYPGQKLKIPVR</sequence>
<dbReference type="InterPro" id="IPR018392">
    <property type="entry name" value="LysM"/>
</dbReference>
<dbReference type="SUPFAM" id="SSF141523">
    <property type="entry name" value="L,D-transpeptidase catalytic domain-like"/>
    <property type="match status" value="1"/>
</dbReference>
<dbReference type="RefSeq" id="WP_015923852.1">
    <property type="nucleotide sequence ID" value="NC_011899.1"/>
</dbReference>
<dbReference type="STRING" id="373903.Hore_21380"/>
<comment type="pathway">
    <text evidence="1 9">Cell wall biogenesis; peptidoglycan biosynthesis.</text>
</comment>
<evidence type="ECO:0000259" key="10">
    <source>
        <dbReference type="PROSITE" id="PS51782"/>
    </source>
</evidence>
<dbReference type="PROSITE" id="PS51782">
    <property type="entry name" value="LYSM"/>
    <property type="match status" value="1"/>
</dbReference>
<name>B8D0E7_HALOH</name>
<dbReference type="GO" id="GO:0016757">
    <property type="term" value="F:glycosyltransferase activity"/>
    <property type="evidence" value="ECO:0007669"/>
    <property type="project" value="UniProtKB-KW"/>
</dbReference>
<keyword evidence="7 9" id="KW-0573">Peptidoglycan synthesis</keyword>
<dbReference type="EMBL" id="CP001098">
    <property type="protein sequence ID" value="ACL70883.1"/>
    <property type="molecule type" value="Genomic_DNA"/>
</dbReference>
<accession>B8D0E7</accession>
<feature type="domain" description="LysM" evidence="10">
    <location>
        <begin position="135"/>
        <end position="178"/>
    </location>
</feature>
<dbReference type="AlphaFoldDB" id="B8D0E7"/>
<dbReference type="GO" id="GO:0018104">
    <property type="term" value="P:peptidoglycan-protein cross-linking"/>
    <property type="evidence" value="ECO:0007669"/>
    <property type="project" value="TreeGrafter"/>
</dbReference>
<dbReference type="SMART" id="SM00257">
    <property type="entry name" value="LysM"/>
    <property type="match status" value="1"/>
</dbReference>
<dbReference type="MEROPS" id="C82.003"/>
<evidence type="ECO:0000256" key="8">
    <source>
        <dbReference type="ARBA" id="ARBA00023316"/>
    </source>
</evidence>
<dbReference type="Pfam" id="PF01476">
    <property type="entry name" value="LysM"/>
    <property type="match status" value="1"/>
</dbReference>
<evidence type="ECO:0000256" key="9">
    <source>
        <dbReference type="PROSITE-ProRule" id="PRU01373"/>
    </source>
</evidence>
<dbReference type="InterPro" id="IPR005490">
    <property type="entry name" value="LD_TPept_cat_dom"/>
</dbReference>
<dbReference type="HOGENOM" id="CLU_1487100_0_0_9"/>
<keyword evidence="8 9" id="KW-0961">Cell wall biogenesis/degradation</keyword>
<reference evidence="12 13" key="1">
    <citation type="journal article" date="2009" name="PLoS ONE">
        <title>Genome analysis of the anaerobic thermohalophilic bacterium Halothermothrix orenii.</title>
        <authorList>
            <person name="Mavromatis K."/>
            <person name="Ivanova N."/>
            <person name="Anderson I."/>
            <person name="Lykidis A."/>
            <person name="Hooper S.D."/>
            <person name="Sun H."/>
            <person name="Kunin V."/>
            <person name="Lapidus A."/>
            <person name="Hugenholtz P."/>
            <person name="Patel B."/>
            <person name="Kyrpides N.C."/>
        </authorList>
    </citation>
    <scope>NUCLEOTIDE SEQUENCE [LARGE SCALE GENOMIC DNA]</scope>
    <source>
        <strain evidence="13">H 168 / OCM 544 / DSM 9562</strain>
    </source>
</reference>
<evidence type="ECO:0000256" key="6">
    <source>
        <dbReference type="ARBA" id="ARBA00022960"/>
    </source>
</evidence>
<proteinExistence type="inferred from homology"/>
<keyword evidence="13" id="KW-1185">Reference proteome</keyword>